<sequence length="84" mass="9479">MGWSASGVPSHLKLLISTQRICLHLPSYAGIRGEIEWWLRDSESWVEKSTKRPPALHLCPIDIGKHNMLCFLNAPRSKQPTCPS</sequence>
<keyword evidence="2" id="KW-1185">Reference proteome</keyword>
<accession>A0A484MSW2</accession>
<dbReference type="AlphaFoldDB" id="A0A484MSW2"/>
<gene>
    <name evidence="1" type="ORF">CCAM_LOCUS33798</name>
</gene>
<protein>
    <submittedName>
        <fullName evidence="1">Uncharacterized protein</fullName>
    </submittedName>
</protein>
<proteinExistence type="predicted"/>
<organism evidence="1 2">
    <name type="scientific">Cuscuta campestris</name>
    <dbReference type="NCBI Taxonomy" id="132261"/>
    <lineage>
        <taxon>Eukaryota</taxon>
        <taxon>Viridiplantae</taxon>
        <taxon>Streptophyta</taxon>
        <taxon>Embryophyta</taxon>
        <taxon>Tracheophyta</taxon>
        <taxon>Spermatophyta</taxon>
        <taxon>Magnoliopsida</taxon>
        <taxon>eudicotyledons</taxon>
        <taxon>Gunneridae</taxon>
        <taxon>Pentapetalae</taxon>
        <taxon>asterids</taxon>
        <taxon>lamiids</taxon>
        <taxon>Solanales</taxon>
        <taxon>Convolvulaceae</taxon>
        <taxon>Cuscuteae</taxon>
        <taxon>Cuscuta</taxon>
        <taxon>Cuscuta subgen. Grammica</taxon>
        <taxon>Cuscuta sect. Cleistogrammica</taxon>
    </lineage>
</organism>
<name>A0A484MSW2_9ASTE</name>
<reference evidence="1 2" key="1">
    <citation type="submission" date="2018-04" db="EMBL/GenBank/DDBJ databases">
        <authorList>
            <person name="Vogel A."/>
        </authorList>
    </citation>
    <scope>NUCLEOTIDE SEQUENCE [LARGE SCALE GENOMIC DNA]</scope>
</reference>
<dbReference type="EMBL" id="OOIL02004480">
    <property type="protein sequence ID" value="VFQ92022.1"/>
    <property type="molecule type" value="Genomic_DNA"/>
</dbReference>
<dbReference type="Proteomes" id="UP000595140">
    <property type="component" value="Unassembled WGS sequence"/>
</dbReference>
<evidence type="ECO:0000313" key="1">
    <source>
        <dbReference type="EMBL" id="VFQ92022.1"/>
    </source>
</evidence>
<evidence type="ECO:0000313" key="2">
    <source>
        <dbReference type="Proteomes" id="UP000595140"/>
    </source>
</evidence>